<comment type="subcellular location">
    <subcellularLocation>
        <location evidence="1">Cytoplasm</location>
    </subcellularLocation>
</comment>
<organism evidence="6 7">
    <name type="scientific">Ascobolus immersus RN42</name>
    <dbReference type="NCBI Taxonomy" id="1160509"/>
    <lineage>
        <taxon>Eukaryota</taxon>
        <taxon>Fungi</taxon>
        <taxon>Dikarya</taxon>
        <taxon>Ascomycota</taxon>
        <taxon>Pezizomycotina</taxon>
        <taxon>Pezizomycetes</taxon>
        <taxon>Pezizales</taxon>
        <taxon>Ascobolaceae</taxon>
        <taxon>Ascobolus</taxon>
    </lineage>
</organism>
<dbReference type="STRING" id="1160509.A0A3N4I1L7"/>
<evidence type="ECO:0000313" key="7">
    <source>
        <dbReference type="Proteomes" id="UP000275078"/>
    </source>
</evidence>
<keyword evidence="3" id="KW-0963">Cytoplasm</keyword>
<proteinExistence type="inferred from homology"/>
<feature type="compositionally biased region" description="Basic residues" evidence="5">
    <location>
        <begin position="79"/>
        <end position="88"/>
    </location>
</feature>
<feature type="compositionally biased region" description="Basic and acidic residues" evidence="5">
    <location>
        <begin position="257"/>
        <end position="268"/>
    </location>
</feature>
<dbReference type="PANTHER" id="PTHR16290">
    <property type="entry name" value="TRANSCRIPTION FACTOR SMIF DECAPPING ENZYME DCP1"/>
    <property type="match status" value="1"/>
</dbReference>
<dbReference type="Gene3D" id="2.30.29.30">
    <property type="entry name" value="Pleckstrin-homology domain (PH domain)/Phosphotyrosine-binding domain (PTB)"/>
    <property type="match status" value="1"/>
</dbReference>
<name>A0A3N4I1L7_ASCIM</name>
<dbReference type="SUPFAM" id="SSF50729">
    <property type="entry name" value="PH domain-like"/>
    <property type="match status" value="1"/>
</dbReference>
<keyword evidence="7" id="KW-1185">Reference proteome</keyword>
<feature type="region of interest" description="Disordered" evidence="5">
    <location>
        <begin position="204"/>
        <end position="223"/>
    </location>
</feature>
<dbReference type="OrthoDB" id="440673at2759"/>
<evidence type="ECO:0000256" key="4">
    <source>
        <dbReference type="ARBA" id="ARBA00022664"/>
    </source>
</evidence>
<feature type="region of interest" description="Disordered" evidence="5">
    <location>
        <begin position="63"/>
        <end position="97"/>
    </location>
</feature>
<evidence type="ECO:0000256" key="5">
    <source>
        <dbReference type="SAM" id="MobiDB-lite"/>
    </source>
</evidence>
<comment type="similarity">
    <text evidence="2">Belongs to the DCP1 family.</text>
</comment>
<gene>
    <name evidence="6" type="ORF">BJ508DRAFT_307883</name>
</gene>
<feature type="region of interest" description="Disordered" evidence="5">
    <location>
        <begin position="255"/>
        <end position="284"/>
    </location>
</feature>
<dbReference type="EMBL" id="ML119693">
    <property type="protein sequence ID" value="RPA79973.1"/>
    <property type="molecule type" value="Genomic_DNA"/>
</dbReference>
<feature type="region of interest" description="Disordered" evidence="5">
    <location>
        <begin position="359"/>
        <end position="389"/>
    </location>
</feature>
<dbReference type="GO" id="GO:0000290">
    <property type="term" value="P:deadenylation-dependent decapping of nuclear-transcribed mRNA"/>
    <property type="evidence" value="ECO:0007669"/>
    <property type="project" value="InterPro"/>
</dbReference>
<dbReference type="GO" id="GO:0008047">
    <property type="term" value="F:enzyme activator activity"/>
    <property type="evidence" value="ECO:0007669"/>
    <property type="project" value="InterPro"/>
</dbReference>
<dbReference type="Proteomes" id="UP000275078">
    <property type="component" value="Unassembled WGS sequence"/>
</dbReference>
<dbReference type="PANTHER" id="PTHR16290:SF0">
    <property type="entry name" value="DECAPPING PROTEIN 1, ISOFORM A"/>
    <property type="match status" value="1"/>
</dbReference>
<dbReference type="InterPro" id="IPR010334">
    <property type="entry name" value="Dcp1"/>
</dbReference>
<evidence type="ECO:0000256" key="2">
    <source>
        <dbReference type="ARBA" id="ARBA00008778"/>
    </source>
</evidence>
<keyword evidence="4" id="KW-0507">mRNA processing</keyword>
<accession>A0A3N4I1L7</accession>
<feature type="compositionally biased region" description="Low complexity" evidence="5">
    <location>
        <begin position="360"/>
        <end position="381"/>
    </location>
</feature>
<evidence type="ECO:0000256" key="1">
    <source>
        <dbReference type="ARBA" id="ARBA00004496"/>
    </source>
</evidence>
<protein>
    <submittedName>
        <fullName evidence="6">PH domain-like protein</fullName>
    </submittedName>
</protein>
<evidence type="ECO:0000256" key="3">
    <source>
        <dbReference type="ARBA" id="ARBA00022490"/>
    </source>
</evidence>
<dbReference type="InterPro" id="IPR011993">
    <property type="entry name" value="PH-like_dom_sf"/>
</dbReference>
<dbReference type="AlphaFoldDB" id="A0A3N4I1L7"/>
<dbReference type="GO" id="GO:0003729">
    <property type="term" value="F:mRNA binding"/>
    <property type="evidence" value="ECO:0007669"/>
    <property type="project" value="TreeGrafter"/>
</dbReference>
<sequence>MSTSKESSELNLRVIKRYNPRIQALVATAAYVVVYKWIESSWDKIEIEGSLFIYELGDSEEDEEDRFTPSVEDTPTPAGRRRKGKGKRLATPPLMRMSPDYKPNHRYELMVLNRRGMANFIQPIDSPQDVEYTPEYIMFSRRNLNIDGSPRVVGEDGSKDVEVFGLWVWEDPPPSSTAGDRERISEVIKELSLKAEEENHRLETEREIEDPYVHQQDVQQQQQEDNMVSHIMEDAAAAAIPMGPRSISLAELFNQQRQEHSHQRHDEDPNYGAGFPQSSNPHQMPPTQHILPQTMPPHMQHLGGQLPYNMGQGFGLPPMGLGFPSLQAMSIPSAQFAPSQQGIPPPPHFIPPTPVNFEFQQQQQQQHQSYHPQQGPNNGQGYPQGGYMS</sequence>
<evidence type="ECO:0000313" key="6">
    <source>
        <dbReference type="EMBL" id="RPA79973.1"/>
    </source>
</evidence>
<dbReference type="GO" id="GO:0006397">
    <property type="term" value="P:mRNA processing"/>
    <property type="evidence" value="ECO:0007669"/>
    <property type="project" value="UniProtKB-KW"/>
</dbReference>
<dbReference type="GO" id="GO:0000932">
    <property type="term" value="C:P-body"/>
    <property type="evidence" value="ECO:0007669"/>
    <property type="project" value="TreeGrafter"/>
</dbReference>
<dbReference type="Pfam" id="PF06058">
    <property type="entry name" value="DCP1"/>
    <property type="match status" value="2"/>
</dbReference>
<dbReference type="GO" id="GO:0031087">
    <property type="term" value="P:deadenylation-independent decapping of nuclear-transcribed mRNA"/>
    <property type="evidence" value="ECO:0007669"/>
    <property type="project" value="TreeGrafter"/>
</dbReference>
<reference evidence="6 7" key="1">
    <citation type="journal article" date="2018" name="Nat. Ecol. Evol.">
        <title>Pezizomycetes genomes reveal the molecular basis of ectomycorrhizal truffle lifestyle.</title>
        <authorList>
            <person name="Murat C."/>
            <person name="Payen T."/>
            <person name="Noel B."/>
            <person name="Kuo A."/>
            <person name="Morin E."/>
            <person name="Chen J."/>
            <person name="Kohler A."/>
            <person name="Krizsan K."/>
            <person name="Balestrini R."/>
            <person name="Da Silva C."/>
            <person name="Montanini B."/>
            <person name="Hainaut M."/>
            <person name="Levati E."/>
            <person name="Barry K.W."/>
            <person name="Belfiori B."/>
            <person name="Cichocki N."/>
            <person name="Clum A."/>
            <person name="Dockter R.B."/>
            <person name="Fauchery L."/>
            <person name="Guy J."/>
            <person name="Iotti M."/>
            <person name="Le Tacon F."/>
            <person name="Lindquist E.A."/>
            <person name="Lipzen A."/>
            <person name="Malagnac F."/>
            <person name="Mello A."/>
            <person name="Molinier V."/>
            <person name="Miyauchi S."/>
            <person name="Poulain J."/>
            <person name="Riccioni C."/>
            <person name="Rubini A."/>
            <person name="Sitrit Y."/>
            <person name="Splivallo R."/>
            <person name="Traeger S."/>
            <person name="Wang M."/>
            <person name="Zifcakova L."/>
            <person name="Wipf D."/>
            <person name="Zambonelli A."/>
            <person name="Paolocci F."/>
            <person name="Nowrousian M."/>
            <person name="Ottonello S."/>
            <person name="Baldrian P."/>
            <person name="Spatafora J.W."/>
            <person name="Henrissat B."/>
            <person name="Nagy L.G."/>
            <person name="Aury J.M."/>
            <person name="Wincker P."/>
            <person name="Grigoriev I.V."/>
            <person name="Bonfante P."/>
            <person name="Martin F.M."/>
        </authorList>
    </citation>
    <scope>NUCLEOTIDE SEQUENCE [LARGE SCALE GENOMIC DNA]</scope>
    <source>
        <strain evidence="6 7">RN42</strain>
    </source>
</reference>